<sequence>HFLGQLRYACGSSDHPDPKMFIEVYRLLTFYSLVKPPRGSNVKGGDVLSSLLELKDVVGEKNEERRRDLEGKIDEIIDGAILLDMGEGGMMKKLCPHNLCENQLADMAMQLPEQSDSSHVDEGKGKK</sequence>
<dbReference type="AlphaFoldDB" id="A0AAE1HCM9"/>
<accession>A0AAE1HCM9</accession>
<name>A0AAE1HCM9_9NEOP</name>
<evidence type="ECO:0000313" key="1">
    <source>
        <dbReference type="EMBL" id="KAK3918962.1"/>
    </source>
</evidence>
<protein>
    <submittedName>
        <fullName evidence="1">UPF0223 protein</fullName>
    </submittedName>
</protein>
<feature type="non-terminal residue" evidence="1">
    <location>
        <position position="1"/>
    </location>
</feature>
<dbReference type="Proteomes" id="UP001219518">
    <property type="component" value="Unassembled WGS sequence"/>
</dbReference>
<reference evidence="1" key="1">
    <citation type="submission" date="2021-07" db="EMBL/GenBank/DDBJ databases">
        <authorList>
            <person name="Catto M.A."/>
            <person name="Jacobson A."/>
            <person name="Kennedy G."/>
            <person name="Labadie P."/>
            <person name="Hunt B.G."/>
            <person name="Srinivasan R."/>
        </authorList>
    </citation>
    <scope>NUCLEOTIDE SEQUENCE</scope>
    <source>
        <strain evidence="1">PL_HMW_Pooled</strain>
        <tissue evidence="1">Head</tissue>
    </source>
</reference>
<evidence type="ECO:0000313" key="2">
    <source>
        <dbReference type="Proteomes" id="UP001219518"/>
    </source>
</evidence>
<keyword evidence="2" id="KW-1185">Reference proteome</keyword>
<dbReference type="EMBL" id="JAHWGI010000968">
    <property type="protein sequence ID" value="KAK3918962.1"/>
    <property type="molecule type" value="Genomic_DNA"/>
</dbReference>
<comment type="caution">
    <text evidence="1">The sequence shown here is derived from an EMBL/GenBank/DDBJ whole genome shotgun (WGS) entry which is preliminary data.</text>
</comment>
<proteinExistence type="predicted"/>
<gene>
    <name evidence="1" type="ORF">KUF71_001086</name>
</gene>
<organism evidence="1 2">
    <name type="scientific">Frankliniella fusca</name>
    <dbReference type="NCBI Taxonomy" id="407009"/>
    <lineage>
        <taxon>Eukaryota</taxon>
        <taxon>Metazoa</taxon>
        <taxon>Ecdysozoa</taxon>
        <taxon>Arthropoda</taxon>
        <taxon>Hexapoda</taxon>
        <taxon>Insecta</taxon>
        <taxon>Pterygota</taxon>
        <taxon>Neoptera</taxon>
        <taxon>Paraneoptera</taxon>
        <taxon>Thysanoptera</taxon>
        <taxon>Terebrantia</taxon>
        <taxon>Thripoidea</taxon>
        <taxon>Thripidae</taxon>
        <taxon>Frankliniella</taxon>
    </lineage>
</organism>
<reference evidence="1" key="2">
    <citation type="journal article" date="2023" name="BMC Genomics">
        <title>Pest status, molecular evolution, and epigenetic factors derived from the genome assembly of Frankliniella fusca, a thysanopteran phytovirus vector.</title>
        <authorList>
            <person name="Catto M.A."/>
            <person name="Labadie P.E."/>
            <person name="Jacobson A.L."/>
            <person name="Kennedy G.G."/>
            <person name="Srinivasan R."/>
            <person name="Hunt B.G."/>
        </authorList>
    </citation>
    <scope>NUCLEOTIDE SEQUENCE</scope>
    <source>
        <strain evidence="1">PL_HMW_Pooled</strain>
    </source>
</reference>